<dbReference type="Pfam" id="PF06836">
    <property type="entry name" value="DUF1240"/>
    <property type="match status" value="1"/>
</dbReference>
<organism evidence="2 3">
    <name type="scientific">Trabulsiella guamensis ATCC 49490</name>
    <dbReference type="NCBI Taxonomy" id="1005994"/>
    <lineage>
        <taxon>Bacteria</taxon>
        <taxon>Pseudomonadati</taxon>
        <taxon>Pseudomonadota</taxon>
        <taxon>Gammaproteobacteria</taxon>
        <taxon>Enterobacterales</taxon>
        <taxon>Enterobacteriaceae</taxon>
        <taxon>Trabulsiella</taxon>
    </lineage>
</organism>
<dbReference type="AlphaFoldDB" id="A0A085A3G0"/>
<dbReference type="InterPro" id="IPR010665">
    <property type="entry name" value="DUF1240"/>
</dbReference>
<sequence length="138" mass="16064">MRKLHAFAALLIQIAVLYLLLFGFIMRDFISLWKMGNVISYSKTCIMISSIPLFLYCLFFTCLFLFQKNFPQRGHKFMNNNYVLLITLSSIPIGFIGNIIVPFILMANSYTNCPQENLSKYYVKDVAMCEKIKRSDLF</sequence>
<dbReference type="OrthoDB" id="6630350at2"/>
<proteinExistence type="predicted"/>
<accession>A0A085A3G0</accession>
<evidence type="ECO:0000256" key="1">
    <source>
        <dbReference type="SAM" id="Phobius"/>
    </source>
</evidence>
<keyword evidence="1" id="KW-0812">Transmembrane</keyword>
<gene>
    <name evidence="2" type="ORF">GTGU_03118</name>
</gene>
<dbReference type="eggNOG" id="ENOG5033MIV">
    <property type="taxonomic scope" value="Bacteria"/>
</dbReference>
<protein>
    <submittedName>
        <fullName evidence="2">Uncharacterized DUF1240 family protein</fullName>
    </submittedName>
</protein>
<feature type="transmembrane region" description="Helical" evidence="1">
    <location>
        <begin position="82"/>
        <end position="105"/>
    </location>
</feature>
<name>A0A085A3G0_9ENTR</name>
<reference evidence="3" key="1">
    <citation type="submission" date="2014-05" db="EMBL/GenBank/DDBJ databases">
        <title>ATOL: Assembling a taxonomically balanced genome-scale reconstruction of the evolutionary history of the Enterobacteriaceae.</title>
        <authorList>
            <person name="Plunkett G. III"/>
            <person name="Neeno-Eckwall E.C."/>
            <person name="Glasner J.D."/>
            <person name="Perna N.T."/>
        </authorList>
    </citation>
    <scope>NUCLEOTIDE SEQUENCE [LARGE SCALE GENOMIC DNA]</scope>
    <source>
        <strain evidence="3">ATCC 49490</strain>
    </source>
</reference>
<keyword evidence="1" id="KW-0472">Membrane</keyword>
<dbReference type="Proteomes" id="UP000028630">
    <property type="component" value="Unassembled WGS sequence"/>
</dbReference>
<keyword evidence="1" id="KW-1133">Transmembrane helix</keyword>
<dbReference type="EMBL" id="JMTB01000094">
    <property type="protein sequence ID" value="KFC04755.1"/>
    <property type="molecule type" value="Genomic_DNA"/>
</dbReference>
<feature type="transmembrane region" description="Helical" evidence="1">
    <location>
        <begin position="7"/>
        <end position="26"/>
    </location>
</feature>
<keyword evidence="3" id="KW-1185">Reference proteome</keyword>
<evidence type="ECO:0000313" key="2">
    <source>
        <dbReference type="EMBL" id="KFC04755.1"/>
    </source>
</evidence>
<feature type="transmembrane region" description="Helical" evidence="1">
    <location>
        <begin position="46"/>
        <end position="66"/>
    </location>
</feature>
<evidence type="ECO:0000313" key="3">
    <source>
        <dbReference type="Proteomes" id="UP000028630"/>
    </source>
</evidence>
<comment type="caution">
    <text evidence="2">The sequence shown here is derived from an EMBL/GenBank/DDBJ whole genome shotgun (WGS) entry which is preliminary data.</text>
</comment>